<organism evidence="1 2">
    <name type="scientific">Bacillus methanolicus PB1</name>
    <dbReference type="NCBI Taxonomy" id="997296"/>
    <lineage>
        <taxon>Bacteria</taxon>
        <taxon>Bacillati</taxon>
        <taxon>Bacillota</taxon>
        <taxon>Bacilli</taxon>
        <taxon>Bacillales</taxon>
        <taxon>Bacillaceae</taxon>
        <taxon>Bacillus</taxon>
    </lineage>
</organism>
<comment type="caution">
    <text evidence="1">The sequence shown here is derived from an EMBL/GenBank/DDBJ whole genome shotgun (WGS) entry which is preliminary data.</text>
</comment>
<reference evidence="1 2" key="1">
    <citation type="journal article" date="2012" name="Appl. Environ. Microbiol.">
        <title>Genome Sequence of Thermotolerant Bacillus methanolicus: Features and Regulation Related to Methylotrophy and Production of L-Lysine and L-Glutamate from Methanol.</title>
        <authorList>
            <person name="Heggeset T.M."/>
            <person name="Krog A."/>
            <person name="Balzer S."/>
            <person name="Wentzel A."/>
            <person name="Ellingsen T.E."/>
            <person name="Brautaset T."/>
        </authorList>
    </citation>
    <scope>NUCLEOTIDE SEQUENCE [LARGE SCALE GENOMIC DNA]</scope>
    <source>
        <strain evidence="1 2">PB1</strain>
    </source>
</reference>
<dbReference type="Pfam" id="PF13040">
    <property type="entry name" value="Fur_reg_FbpB"/>
    <property type="match status" value="1"/>
</dbReference>
<gene>
    <name evidence="1" type="ORF">PB1_10939</name>
</gene>
<dbReference type="STRING" id="997296.PB1_10939"/>
<protein>
    <recommendedName>
        <fullName evidence="3">FbpB family small basic protein</fullName>
    </recommendedName>
</protein>
<dbReference type="InterPro" id="IPR025004">
    <property type="entry name" value="SenN/SenS"/>
</dbReference>
<accession>I3DV01</accession>
<dbReference type="AlphaFoldDB" id="I3DV01"/>
<evidence type="ECO:0008006" key="3">
    <source>
        <dbReference type="Google" id="ProtNLM"/>
    </source>
</evidence>
<dbReference type="PATRIC" id="fig|997296.3.peg.2299"/>
<proteinExistence type="predicted"/>
<dbReference type="Proteomes" id="UP000010523">
    <property type="component" value="Unassembled WGS sequence"/>
</dbReference>
<evidence type="ECO:0000313" key="2">
    <source>
        <dbReference type="Proteomes" id="UP000010523"/>
    </source>
</evidence>
<name>I3DV01_BACMT</name>
<keyword evidence="2" id="KW-1185">Reference proteome</keyword>
<sequence>MSKKIKKGMKLSMHRKKNFVQLVKDNREQILNSKEEIERIFKKIDEKVFKKESKSNKV</sequence>
<dbReference type="RefSeq" id="WP_004436266.1">
    <property type="nucleotide sequence ID" value="NZ_AFEU01000003.1"/>
</dbReference>
<evidence type="ECO:0000313" key="1">
    <source>
        <dbReference type="EMBL" id="EIJ78072.1"/>
    </source>
</evidence>
<dbReference type="EMBL" id="AFEU01000003">
    <property type="protein sequence ID" value="EIJ78072.1"/>
    <property type="molecule type" value="Genomic_DNA"/>
</dbReference>